<reference evidence="4" key="2">
    <citation type="submission" date="2020-04" db="EMBL/GenBank/DDBJ databases">
        <authorList>
            <consortium name="NCBI Genome Project"/>
        </authorList>
    </citation>
    <scope>NUCLEOTIDE SEQUENCE</scope>
    <source>
        <strain evidence="4">CBS 342.82</strain>
    </source>
</reference>
<feature type="compositionally biased region" description="Polar residues" evidence="2">
    <location>
        <begin position="1"/>
        <end position="11"/>
    </location>
</feature>
<feature type="region of interest" description="Disordered" evidence="2">
    <location>
        <begin position="806"/>
        <end position="878"/>
    </location>
</feature>
<name>A0A6J3MF97_9PEZI</name>
<feature type="compositionally biased region" description="Low complexity" evidence="2">
    <location>
        <begin position="857"/>
        <end position="872"/>
    </location>
</feature>
<dbReference type="RefSeq" id="XP_033462578.1">
    <property type="nucleotide sequence ID" value="XM_033607452.1"/>
</dbReference>
<feature type="region of interest" description="Disordered" evidence="2">
    <location>
        <begin position="572"/>
        <end position="603"/>
    </location>
</feature>
<feature type="region of interest" description="Disordered" evidence="2">
    <location>
        <begin position="350"/>
        <end position="369"/>
    </location>
</feature>
<accession>A0A6J3MF97</accession>
<feature type="region of interest" description="Disordered" evidence="2">
    <location>
        <begin position="1"/>
        <end position="37"/>
    </location>
</feature>
<protein>
    <submittedName>
        <fullName evidence="4">Uncharacterized protein</fullName>
    </submittedName>
</protein>
<organism evidence="4">
    <name type="scientific">Dissoconium aciculare CBS 342.82</name>
    <dbReference type="NCBI Taxonomy" id="1314786"/>
    <lineage>
        <taxon>Eukaryota</taxon>
        <taxon>Fungi</taxon>
        <taxon>Dikarya</taxon>
        <taxon>Ascomycota</taxon>
        <taxon>Pezizomycotina</taxon>
        <taxon>Dothideomycetes</taxon>
        <taxon>Dothideomycetidae</taxon>
        <taxon>Mycosphaerellales</taxon>
        <taxon>Dissoconiaceae</taxon>
        <taxon>Dissoconium</taxon>
    </lineage>
</organism>
<reference evidence="4" key="1">
    <citation type="submission" date="2020-01" db="EMBL/GenBank/DDBJ databases">
        <authorList>
            <consortium name="DOE Joint Genome Institute"/>
            <person name="Haridas S."/>
            <person name="Albert R."/>
            <person name="Binder M."/>
            <person name="Bloem J."/>
            <person name="Labutti K."/>
            <person name="Salamov A."/>
            <person name="Andreopoulos B."/>
            <person name="Baker S.E."/>
            <person name="Barry K."/>
            <person name="Bills G."/>
            <person name="Bluhm B.H."/>
            <person name="Cannon C."/>
            <person name="Castanera R."/>
            <person name="Culley D.E."/>
            <person name="Daum C."/>
            <person name="Ezra D."/>
            <person name="Gonzalez J.B."/>
            <person name="Henrissat B."/>
            <person name="Kuo A."/>
            <person name="Liang C."/>
            <person name="Lipzen A."/>
            <person name="Lutzoni F."/>
            <person name="Magnuson J."/>
            <person name="Mondo S."/>
            <person name="Nolan M."/>
            <person name="Ohm R."/>
            <person name="Pangilinan J."/>
            <person name="Park H.-J."/>
            <person name="Ramirez L."/>
            <person name="Alfaro M."/>
            <person name="Sun H."/>
            <person name="Tritt A."/>
            <person name="Yoshinaga Y."/>
            <person name="Zwiers L.-H."/>
            <person name="Turgeon B.G."/>
            <person name="Goodwin S.B."/>
            <person name="Spatafora J.W."/>
            <person name="Crous P.W."/>
            <person name="Grigoriev I.V."/>
        </authorList>
    </citation>
    <scope>NUCLEOTIDE SEQUENCE</scope>
    <source>
        <strain evidence="4">CBS 342.82</strain>
    </source>
</reference>
<dbReference type="Proteomes" id="UP000504637">
    <property type="component" value="Unplaced"/>
</dbReference>
<proteinExistence type="predicted"/>
<dbReference type="GeneID" id="54365252"/>
<evidence type="ECO:0000313" key="3">
    <source>
        <dbReference type="Proteomes" id="UP000504637"/>
    </source>
</evidence>
<feature type="compositionally biased region" description="Acidic residues" evidence="2">
    <location>
        <begin position="808"/>
        <end position="824"/>
    </location>
</feature>
<evidence type="ECO:0000313" key="4">
    <source>
        <dbReference type="RefSeq" id="XP_033462578.1"/>
    </source>
</evidence>
<feature type="region of interest" description="Disordered" evidence="2">
    <location>
        <begin position="74"/>
        <end position="134"/>
    </location>
</feature>
<reference evidence="4" key="3">
    <citation type="submission" date="2025-08" db="UniProtKB">
        <authorList>
            <consortium name="RefSeq"/>
        </authorList>
    </citation>
    <scope>IDENTIFICATION</scope>
    <source>
        <strain evidence="4">CBS 342.82</strain>
    </source>
</reference>
<dbReference type="AlphaFoldDB" id="A0A6J3MF97"/>
<feature type="coiled-coil region" evidence="1">
    <location>
        <begin position="181"/>
        <end position="288"/>
    </location>
</feature>
<evidence type="ECO:0000256" key="2">
    <source>
        <dbReference type="SAM" id="MobiDB-lite"/>
    </source>
</evidence>
<evidence type="ECO:0000256" key="1">
    <source>
        <dbReference type="SAM" id="Coils"/>
    </source>
</evidence>
<gene>
    <name evidence="4" type="ORF">K489DRAFT_408183</name>
</gene>
<keyword evidence="3" id="KW-1185">Reference proteome</keyword>
<sequence length="1011" mass="108953">MASTPVSQPPTVINADCLDPNESPHQLQRPLSGPGASRQTRLLQLRNVGFRGPAMPVRKVTPTARDMLASPWSNAGTDASGANVEHDDGSPIPGIAARTSETRRRTSLLSLDQPEATPSIQHKRLRPRVSSGARHLPLDHLRLGKIHSDDINSPPPPPKSAARLRAVRARAKINHPRRSISAEARKYVEHLEAELVAAQNQISAITSPSATREQSSRVRTLSAETKVLQEELAEWESQYEQRVREGVEQHVRAEAGLRSRIRTLERIAEEARSRADNLEMQLGSATLNLEVIETANVRLEKRLEIMSSLLAASPVKIDLHADTPGRPRMSKVRPKSMLPILPAISTVLDRQPSIPSSPPGHSARPASTKSMSVSHIAISPDDIFSDAESVWSSAALSSHSGMETASWHSHQRHASKSNKRRMRRFVAGSVGPKPLILPATNQWSGSVPASAPGLEREESAAMFSFDHVSRPKDDLDCPVSPSFGRQRAFSTADEIVAAQRRSNILASLEGQFPHLSETVPEEDELDEMLDHTLLASDQNSDLPSHKYSSLGSAAGAAVAGRNLMDELAAVQTPNAKSNSDEFSHSDPSGQSGRGSSGGVPAEMLSSSPFISDVDIDMELPSFPSRVTSGYAADRRMVSNASTAIAVSRPKKAPLAANTLSSPVAFLHSTLAMSSPRVRSSSPLPSAATSTANFSSTDRINSLFAALRLPHLVLARNLINAAHSHMPGGGALLNIQWWLVGMLLGPMARRRMLAAPGADCCLASGTCCNGASTHARRPSAQPITTSSPFRTLSSCCVPQILESPYPFDSDADSDGDDEDDDDDDNLSYGNLYMTPPRPAPGSSLLRISGKGRKRTTPSSASALSSNHSPTRASRSTRHHHYRRHRNDLTCCHQHCTHQTSAADTTTTLSTTTAPASFATRHSPWLWLKFSITLAVAVGAAFRYGPGSLLSSSDTAATSTCCCPKQHQSRCHAGDRCRGVGGSQRIVSLQGEQSAAKDAMSWRRVRREVFGRE</sequence>
<keyword evidence="1" id="KW-0175">Coiled coil</keyword>
<dbReference type="OrthoDB" id="5343018at2759"/>